<dbReference type="InterPro" id="IPR050667">
    <property type="entry name" value="PPR-containing_protein"/>
</dbReference>
<sequence length="849" mass="96317">MPSYLTRRVVRSLIANEPIVHRGCLRRRAYSTLTTTSASASSRHSSGQHVALTAPPTSQRRTFFNNFSPFGKTRQETLEANTDPGIDKLMELSKKKRMQARLPSPSEIGKAFTRFFDHRQKVKKGIEDTHAQLAVEALRHIAASDGEQDGHLSQLRVIVTPGKSVFTALLRTSEPTDTHVQLAQMLYDALKSSKLTDMRVSAARTYIWVLGRAAHGLEARQVMEDLEKGEDSWKLDKTTHPHEDTEEQEISVEEQVESEAPDRGTITRSQRRKLWSAVFRATALANDETKLLEILEIMRDRGYLPLAAVADAMVRFYVRRDNLDNVQSWYQEAWRLHTSTSRHTDTMVKEVTELFRLVLQWCLSTEHVEFGHEVIRLATMRNPPKIMWDAIFVWAAGTGKGADEIGRMFNVMENSNRSTSDRDQSRVPDIATINGLVEFATSRNDPYLAERFIALGHQRGISPDSRTYVLQMEYRLKVNDVDGALIAYTNLQAMDLSDNGDVPAVNKLIVALCNSRRHDFDTIMNVTADLSDRRARFEAPAVSSLALLHLRRDEFHDVADLLSTHASQYSSSERAEIRRAILAFALDAKTPLSRSWDAYNILRSIFDEMPRPQRTEIMAHFFRQERPDLAVHVFTGMRRHSRDDTIPTIDTYATAFLECAKIRDIESLEVIHNQLKLDYNVNVDTYLYNTLIIGYTACGKPRRAMDFWDDIVSSKEGPTYNTIHIAFRACEKSPFGDLKAQEIWQKLRRQKVDIDQAMWASYVAALAGNGDNELAISTLEEAEAKNEVEIDAFLLGSLLTGAPGQEKQAEITGWAKERYPHAWEALEKIGFDVDEAGMKIAKIDRSVTP</sequence>
<organism evidence="3 4">
    <name type="scientific">Lecanosticta acicola</name>
    <dbReference type="NCBI Taxonomy" id="111012"/>
    <lineage>
        <taxon>Eukaryota</taxon>
        <taxon>Fungi</taxon>
        <taxon>Dikarya</taxon>
        <taxon>Ascomycota</taxon>
        <taxon>Pezizomycotina</taxon>
        <taxon>Dothideomycetes</taxon>
        <taxon>Dothideomycetidae</taxon>
        <taxon>Mycosphaerellales</taxon>
        <taxon>Mycosphaerellaceae</taxon>
        <taxon>Lecanosticta</taxon>
    </lineage>
</organism>
<feature type="compositionally biased region" description="Basic and acidic residues" evidence="2">
    <location>
        <begin position="228"/>
        <end position="243"/>
    </location>
</feature>
<gene>
    <name evidence="3" type="ORF">LECACI_7A004250</name>
</gene>
<dbReference type="PROSITE" id="PS51375">
    <property type="entry name" value="PPR"/>
    <property type="match status" value="1"/>
</dbReference>
<feature type="compositionally biased region" description="Acidic residues" evidence="2">
    <location>
        <begin position="244"/>
        <end position="259"/>
    </location>
</feature>
<evidence type="ECO:0000313" key="3">
    <source>
        <dbReference type="EMBL" id="CAK4003954.1"/>
    </source>
</evidence>
<dbReference type="AlphaFoldDB" id="A0AAI9EAB5"/>
<dbReference type="NCBIfam" id="TIGR00756">
    <property type="entry name" value="PPR"/>
    <property type="match status" value="1"/>
</dbReference>
<feature type="repeat" description="PPR" evidence="1">
    <location>
        <begin position="684"/>
        <end position="718"/>
    </location>
</feature>
<reference evidence="3" key="1">
    <citation type="submission" date="2023-11" db="EMBL/GenBank/DDBJ databases">
        <authorList>
            <person name="Alioto T."/>
            <person name="Alioto T."/>
            <person name="Gomez Garrido J."/>
        </authorList>
    </citation>
    <scope>NUCLEOTIDE SEQUENCE</scope>
</reference>
<dbReference type="Proteomes" id="UP001296104">
    <property type="component" value="Unassembled WGS sequence"/>
</dbReference>
<dbReference type="Gene3D" id="1.25.40.10">
    <property type="entry name" value="Tetratricopeptide repeat domain"/>
    <property type="match status" value="2"/>
</dbReference>
<dbReference type="Pfam" id="PF01535">
    <property type="entry name" value="PPR"/>
    <property type="match status" value="1"/>
</dbReference>
<evidence type="ECO:0008006" key="5">
    <source>
        <dbReference type="Google" id="ProtNLM"/>
    </source>
</evidence>
<dbReference type="InterPro" id="IPR002885">
    <property type="entry name" value="PPR_rpt"/>
</dbReference>
<name>A0AAI9EAB5_9PEZI</name>
<comment type="caution">
    <text evidence="3">The sequence shown here is derived from an EMBL/GenBank/DDBJ whole genome shotgun (WGS) entry which is preliminary data.</text>
</comment>
<dbReference type="PANTHER" id="PTHR47939">
    <property type="entry name" value="MEMBRANE-ASSOCIATED SALT-INDUCIBLE PROTEIN-LIKE"/>
    <property type="match status" value="1"/>
</dbReference>
<accession>A0AAI9EAB5</accession>
<dbReference type="PANTHER" id="PTHR47939:SF5">
    <property type="entry name" value="PENTACOTRIPEPTIDE-REPEAT REGION OF PRORP DOMAIN-CONTAINING PROTEIN"/>
    <property type="match status" value="1"/>
</dbReference>
<evidence type="ECO:0000313" key="4">
    <source>
        <dbReference type="Proteomes" id="UP001296104"/>
    </source>
</evidence>
<proteinExistence type="predicted"/>
<dbReference type="InterPro" id="IPR011990">
    <property type="entry name" value="TPR-like_helical_dom_sf"/>
</dbReference>
<evidence type="ECO:0000256" key="1">
    <source>
        <dbReference type="PROSITE-ProRule" id="PRU00708"/>
    </source>
</evidence>
<dbReference type="EMBL" id="CAVMBE010000022">
    <property type="protein sequence ID" value="CAK4003954.1"/>
    <property type="molecule type" value="Genomic_DNA"/>
</dbReference>
<protein>
    <recommendedName>
        <fullName evidence="5">Complex I intermediate-associated protein 84, mitochondrial</fullName>
    </recommendedName>
</protein>
<feature type="region of interest" description="Disordered" evidence="2">
    <location>
        <begin position="228"/>
        <end position="264"/>
    </location>
</feature>
<keyword evidence="4" id="KW-1185">Reference proteome</keyword>
<evidence type="ECO:0000256" key="2">
    <source>
        <dbReference type="SAM" id="MobiDB-lite"/>
    </source>
</evidence>